<keyword evidence="16" id="KW-1185">Reference proteome</keyword>
<dbReference type="SUPFAM" id="SSF81345">
    <property type="entry name" value="ABC transporter involved in vitamin B12 uptake, BtuC"/>
    <property type="match status" value="1"/>
</dbReference>
<dbReference type="Proteomes" id="UP000077654">
    <property type="component" value="Chromosome"/>
</dbReference>
<evidence type="ECO:0000256" key="2">
    <source>
        <dbReference type="ARBA" id="ARBA00004651"/>
    </source>
</evidence>
<dbReference type="GO" id="GO:0006829">
    <property type="term" value="P:zinc ion transport"/>
    <property type="evidence" value="ECO:0007669"/>
    <property type="project" value="UniProtKB-KW"/>
</dbReference>
<evidence type="ECO:0000256" key="14">
    <source>
        <dbReference type="SAM" id="Phobius"/>
    </source>
</evidence>
<comment type="subcellular location">
    <subcellularLocation>
        <location evidence="2 13">Cell membrane</location>
        <topology evidence="2 13">Multi-pass membrane protein</topology>
    </subcellularLocation>
</comment>
<comment type="function">
    <text evidence="1">Involved in the high-affinity zinc uptake transport system.</text>
</comment>
<keyword evidence="9 14" id="KW-1133">Transmembrane helix</keyword>
<feature type="transmembrane region" description="Helical" evidence="14">
    <location>
        <begin position="240"/>
        <end position="258"/>
    </location>
</feature>
<name>A0A172WDL8_BUCSC</name>
<dbReference type="GO" id="GO:0010043">
    <property type="term" value="P:response to zinc ion"/>
    <property type="evidence" value="ECO:0007669"/>
    <property type="project" value="TreeGrafter"/>
</dbReference>
<feature type="transmembrane region" description="Helical" evidence="14">
    <location>
        <begin position="125"/>
        <end position="146"/>
    </location>
</feature>
<evidence type="ECO:0000256" key="11">
    <source>
        <dbReference type="ARBA" id="ARBA00023136"/>
    </source>
</evidence>
<keyword evidence="7" id="KW-0862">Zinc</keyword>
<feature type="transmembrane region" description="Helical" evidence="14">
    <location>
        <begin position="85"/>
        <end position="104"/>
    </location>
</feature>
<keyword evidence="5" id="KW-1003">Cell membrane</keyword>
<keyword evidence="8" id="KW-0864">Zinc transport</keyword>
<evidence type="ECO:0000256" key="13">
    <source>
        <dbReference type="RuleBase" id="RU003943"/>
    </source>
</evidence>
<dbReference type="OrthoDB" id="9783937at2"/>
<reference evidence="15 16" key="1">
    <citation type="submission" date="2015-04" db="EMBL/GenBank/DDBJ databases">
        <title>Buchnera aphidicola assembly.</title>
        <authorList>
            <person name="Zhang Y."/>
        </authorList>
    </citation>
    <scope>NUCLEOTIDE SEQUENCE [LARGE SCALE GENOMIC DNA]</scope>
    <source>
        <strain evidence="15 16">SC</strain>
    </source>
</reference>
<dbReference type="RefSeq" id="WP_075474193.1">
    <property type="nucleotide sequence ID" value="NZ_CP011299.1"/>
</dbReference>
<dbReference type="InterPro" id="IPR001626">
    <property type="entry name" value="ABC_TroCD"/>
</dbReference>
<dbReference type="PATRIC" id="fig|118110.3.peg.296"/>
<evidence type="ECO:0000256" key="3">
    <source>
        <dbReference type="ARBA" id="ARBA00008034"/>
    </source>
</evidence>
<dbReference type="GO" id="GO:0055085">
    <property type="term" value="P:transmembrane transport"/>
    <property type="evidence" value="ECO:0007669"/>
    <property type="project" value="InterPro"/>
</dbReference>
<dbReference type="Gene3D" id="1.10.3470.10">
    <property type="entry name" value="ABC transporter involved in vitamin B12 uptake, BtuC"/>
    <property type="match status" value="1"/>
</dbReference>
<feature type="transmembrane region" description="Helical" evidence="14">
    <location>
        <begin position="214"/>
        <end position="234"/>
    </location>
</feature>
<comment type="similarity">
    <text evidence="3 13">Belongs to the ABC-3 integral membrane protein family.</text>
</comment>
<dbReference type="AlphaFoldDB" id="A0A172WDL8"/>
<keyword evidence="11 14" id="KW-0472">Membrane</keyword>
<keyword evidence="4 13" id="KW-0813">Transport</keyword>
<evidence type="ECO:0000256" key="10">
    <source>
        <dbReference type="ARBA" id="ARBA00023065"/>
    </source>
</evidence>
<evidence type="ECO:0000256" key="7">
    <source>
        <dbReference type="ARBA" id="ARBA00022833"/>
    </source>
</evidence>
<accession>A0A172WDL8</accession>
<sequence>MYKPIIFGWLASVFLTFITGPLGSFIIWRRMSSFGDTLSHSSLLGISCAIFLNVHPFYTVFVIILCFIIFINWIENHSSLSLDTILGIIGCSSLSLGMIIMSIISNDQKTRFANYLFGNLLEVTYDDLVFIFFSCIAISIVLLRYWNKILLITVNADLAKVDGVDVCKVNFVLFFLVSLTISIAIKFLGTLIIISLLLIPSATAQKFSNSPERMAVISTLIGIVSLTGGIVFSMLFNLPISPSIVLFATFIFLASNILK</sequence>
<evidence type="ECO:0000256" key="8">
    <source>
        <dbReference type="ARBA" id="ARBA00022906"/>
    </source>
</evidence>
<dbReference type="Pfam" id="PF00950">
    <property type="entry name" value="ABC-3"/>
    <property type="match status" value="1"/>
</dbReference>
<evidence type="ECO:0000256" key="6">
    <source>
        <dbReference type="ARBA" id="ARBA00022692"/>
    </source>
</evidence>
<gene>
    <name evidence="15" type="primary">znuB</name>
    <name evidence="15" type="ORF">XW81_01470</name>
</gene>
<dbReference type="InterPro" id="IPR037294">
    <property type="entry name" value="ABC_BtuC-like"/>
</dbReference>
<evidence type="ECO:0000313" key="15">
    <source>
        <dbReference type="EMBL" id="ANF17073.1"/>
    </source>
</evidence>
<evidence type="ECO:0000256" key="5">
    <source>
        <dbReference type="ARBA" id="ARBA00022475"/>
    </source>
</evidence>
<dbReference type="PANTHER" id="PTHR30477">
    <property type="entry name" value="ABC-TRANSPORTER METAL-BINDING PROTEIN"/>
    <property type="match status" value="1"/>
</dbReference>
<keyword evidence="6 13" id="KW-0812">Transmembrane</keyword>
<proteinExistence type="inferred from homology"/>
<feature type="transmembrane region" description="Helical" evidence="14">
    <location>
        <begin position="171"/>
        <end position="202"/>
    </location>
</feature>
<dbReference type="STRING" id="118110.XW81_01470"/>
<evidence type="ECO:0000256" key="12">
    <source>
        <dbReference type="ARBA" id="ARBA00040080"/>
    </source>
</evidence>
<evidence type="ECO:0000256" key="1">
    <source>
        <dbReference type="ARBA" id="ARBA00002313"/>
    </source>
</evidence>
<feature type="transmembrane region" description="Helical" evidence="14">
    <location>
        <begin position="6"/>
        <end position="28"/>
    </location>
</feature>
<evidence type="ECO:0000313" key="16">
    <source>
        <dbReference type="Proteomes" id="UP000077654"/>
    </source>
</evidence>
<dbReference type="GO" id="GO:0043190">
    <property type="term" value="C:ATP-binding cassette (ABC) transporter complex"/>
    <property type="evidence" value="ECO:0007669"/>
    <property type="project" value="InterPro"/>
</dbReference>
<organism evidence="15 16">
    <name type="scientific">Buchnera aphidicola subsp. Schlechtendalia chinensis</name>
    <dbReference type="NCBI Taxonomy" id="118110"/>
    <lineage>
        <taxon>Bacteria</taxon>
        <taxon>Pseudomonadati</taxon>
        <taxon>Pseudomonadota</taxon>
        <taxon>Gammaproteobacteria</taxon>
        <taxon>Enterobacterales</taxon>
        <taxon>Erwiniaceae</taxon>
        <taxon>Buchnera</taxon>
    </lineage>
</organism>
<feature type="transmembrane region" description="Helical" evidence="14">
    <location>
        <begin position="49"/>
        <end position="73"/>
    </location>
</feature>
<dbReference type="EMBL" id="CP011299">
    <property type="protein sequence ID" value="ANF17073.1"/>
    <property type="molecule type" value="Genomic_DNA"/>
</dbReference>
<evidence type="ECO:0000256" key="4">
    <source>
        <dbReference type="ARBA" id="ARBA00022448"/>
    </source>
</evidence>
<keyword evidence="10" id="KW-0406">Ion transport</keyword>
<evidence type="ECO:0000256" key="9">
    <source>
        <dbReference type="ARBA" id="ARBA00022989"/>
    </source>
</evidence>
<protein>
    <recommendedName>
        <fullName evidence="12">High-affinity zinc uptake system membrane protein ZnuB</fullName>
    </recommendedName>
</protein>
<dbReference type="CDD" id="cd06550">
    <property type="entry name" value="TM_ABC_iron-siderophores_like"/>
    <property type="match status" value="1"/>
</dbReference>
<dbReference type="PANTHER" id="PTHR30477:SF23">
    <property type="entry name" value="HIGH-AFFINITY ZINC UPTAKE SYSTEM MEMBRANE PROTEIN ZNUB"/>
    <property type="match status" value="1"/>
</dbReference>